<evidence type="ECO:0000313" key="1">
    <source>
        <dbReference type="EMBL" id="MFC4005913.1"/>
    </source>
</evidence>
<dbReference type="Gene3D" id="3.40.190.10">
    <property type="entry name" value="Periplasmic binding protein-like II"/>
    <property type="match status" value="2"/>
</dbReference>
<gene>
    <name evidence="1" type="ORF">ACFOY2_01675</name>
</gene>
<accession>A0ABV8FW82</accession>
<evidence type="ECO:0008006" key="3">
    <source>
        <dbReference type="Google" id="ProtNLM"/>
    </source>
</evidence>
<dbReference type="Proteomes" id="UP001595851">
    <property type="component" value="Unassembled WGS sequence"/>
</dbReference>
<keyword evidence="2" id="KW-1185">Reference proteome</keyword>
<evidence type="ECO:0000313" key="2">
    <source>
        <dbReference type="Proteomes" id="UP001595851"/>
    </source>
</evidence>
<comment type="caution">
    <text evidence="1">The sequence shown here is derived from an EMBL/GenBank/DDBJ whole genome shotgun (WGS) entry which is preliminary data.</text>
</comment>
<name>A0ABV8FW82_9ACTN</name>
<sequence length="57" mass="6194">MSIVPESVARLRRGDVAFRPLSPPTRVVTLDLTWRTGDANPVVHNFRALFPAPPAAG</sequence>
<dbReference type="EMBL" id="JBHSBI010000001">
    <property type="protein sequence ID" value="MFC4005913.1"/>
    <property type="molecule type" value="Genomic_DNA"/>
</dbReference>
<protein>
    <recommendedName>
        <fullName evidence="3">LysR family transcriptional regulator</fullName>
    </recommendedName>
</protein>
<reference evidence="2" key="1">
    <citation type="journal article" date="2019" name="Int. J. Syst. Evol. Microbiol.">
        <title>The Global Catalogue of Microorganisms (GCM) 10K type strain sequencing project: providing services to taxonomists for standard genome sequencing and annotation.</title>
        <authorList>
            <consortium name="The Broad Institute Genomics Platform"/>
            <consortium name="The Broad Institute Genome Sequencing Center for Infectious Disease"/>
            <person name="Wu L."/>
            <person name="Ma J."/>
        </authorList>
    </citation>
    <scope>NUCLEOTIDE SEQUENCE [LARGE SCALE GENOMIC DNA]</scope>
    <source>
        <strain evidence="2">TBRC 1276</strain>
    </source>
</reference>
<dbReference type="RefSeq" id="WP_379526080.1">
    <property type="nucleotide sequence ID" value="NZ_JBHSBI010000001.1"/>
</dbReference>
<proteinExistence type="predicted"/>
<organism evidence="1 2">
    <name type="scientific">Nonomuraea purpurea</name>
    <dbReference type="NCBI Taxonomy" id="1849276"/>
    <lineage>
        <taxon>Bacteria</taxon>
        <taxon>Bacillati</taxon>
        <taxon>Actinomycetota</taxon>
        <taxon>Actinomycetes</taxon>
        <taxon>Streptosporangiales</taxon>
        <taxon>Streptosporangiaceae</taxon>
        <taxon>Nonomuraea</taxon>
    </lineage>
</organism>